<dbReference type="Gene3D" id="1.10.30.10">
    <property type="entry name" value="High mobility group box domain"/>
    <property type="match status" value="1"/>
</dbReference>
<evidence type="ECO:0000256" key="8">
    <source>
        <dbReference type="ARBA" id="ARBA00080131"/>
    </source>
</evidence>
<dbReference type="Proteomes" id="UP000314986">
    <property type="component" value="Unassembled WGS sequence"/>
</dbReference>
<dbReference type="CDD" id="cd21993">
    <property type="entry name" value="HMG-box_WDHD1"/>
    <property type="match status" value="1"/>
</dbReference>
<evidence type="ECO:0000256" key="9">
    <source>
        <dbReference type="PROSITE-ProRule" id="PRU00221"/>
    </source>
</evidence>
<dbReference type="InterPro" id="IPR022100">
    <property type="entry name" value="WDHD1/CFT4_beta-prop_2nd"/>
</dbReference>
<dbReference type="PROSITE" id="PS50118">
    <property type="entry name" value="HMG_BOX_2"/>
    <property type="match status" value="1"/>
</dbReference>
<evidence type="ECO:0000256" key="1">
    <source>
        <dbReference type="ARBA" id="ARBA00004642"/>
    </source>
</evidence>
<accession>A0A4W3IUA0</accession>
<feature type="repeat" description="WD" evidence="9">
    <location>
        <begin position="226"/>
        <end position="267"/>
    </location>
</feature>
<dbReference type="Pfam" id="PF20946">
    <property type="entry name" value="Ctf4_C"/>
    <property type="match status" value="1"/>
</dbReference>
<dbReference type="PROSITE" id="PS50082">
    <property type="entry name" value="WD_REPEATS_2"/>
    <property type="match status" value="3"/>
</dbReference>
<dbReference type="GO" id="GO:0000278">
    <property type="term" value="P:mitotic cell cycle"/>
    <property type="evidence" value="ECO:0007669"/>
    <property type="project" value="TreeGrafter"/>
</dbReference>
<organism evidence="13 14">
    <name type="scientific">Callorhinchus milii</name>
    <name type="common">Ghost shark</name>
    <dbReference type="NCBI Taxonomy" id="7868"/>
    <lineage>
        <taxon>Eukaryota</taxon>
        <taxon>Metazoa</taxon>
        <taxon>Chordata</taxon>
        <taxon>Craniata</taxon>
        <taxon>Vertebrata</taxon>
        <taxon>Chondrichthyes</taxon>
        <taxon>Holocephali</taxon>
        <taxon>Chimaeriformes</taxon>
        <taxon>Callorhinchidae</taxon>
        <taxon>Callorhinchus</taxon>
    </lineage>
</organism>
<dbReference type="GeneID" id="103175238"/>
<dbReference type="OrthoDB" id="427368at2759"/>
<reference evidence="14" key="2">
    <citation type="journal article" date="2007" name="PLoS Biol.">
        <title>Survey sequencing and comparative analysis of the elephant shark (Callorhinchus milii) genome.</title>
        <authorList>
            <person name="Venkatesh B."/>
            <person name="Kirkness E.F."/>
            <person name="Loh Y.H."/>
            <person name="Halpern A.L."/>
            <person name="Lee A.P."/>
            <person name="Johnson J."/>
            <person name="Dandona N."/>
            <person name="Viswanathan L.D."/>
            <person name="Tay A."/>
            <person name="Venter J.C."/>
            <person name="Strausberg R.L."/>
            <person name="Brenner S."/>
        </authorList>
    </citation>
    <scope>NUCLEOTIDE SEQUENCE [LARGE SCALE GENOMIC DNA]</scope>
</reference>
<dbReference type="FunCoup" id="A0A4W3IUA0">
    <property type="interactions" value="866"/>
</dbReference>
<dbReference type="Pfam" id="PF12341">
    <property type="entry name" value="Mcl1_mid"/>
    <property type="match status" value="1"/>
</dbReference>
<dbReference type="AlphaFoldDB" id="A0A4W3IUA0"/>
<dbReference type="InParanoid" id="A0A4W3IUA0"/>
<dbReference type="PANTHER" id="PTHR19932:SF10">
    <property type="entry name" value="WD REPEAT AND HMG-BOX DNA-BINDING PROTEIN 1"/>
    <property type="match status" value="1"/>
</dbReference>
<dbReference type="InterPro" id="IPR036322">
    <property type="entry name" value="WD40_repeat_dom_sf"/>
</dbReference>
<reference evidence="14" key="3">
    <citation type="journal article" date="2014" name="Nature">
        <title>Elephant shark genome provides unique insights into gnathostome evolution.</title>
        <authorList>
            <consortium name="International Elephant Shark Genome Sequencing Consortium"/>
            <person name="Venkatesh B."/>
            <person name="Lee A.P."/>
            <person name="Ravi V."/>
            <person name="Maurya A.K."/>
            <person name="Lian M.M."/>
            <person name="Swann J.B."/>
            <person name="Ohta Y."/>
            <person name="Flajnik M.F."/>
            <person name="Sutoh Y."/>
            <person name="Kasahara M."/>
            <person name="Hoon S."/>
            <person name="Gangu V."/>
            <person name="Roy S.W."/>
            <person name="Irimia M."/>
            <person name="Korzh V."/>
            <person name="Kondrychyn I."/>
            <person name="Lim Z.W."/>
            <person name="Tay B.H."/>
            <person name="Tohari S."/>
            <person name="Kong K.W."/>
            <person name="Ho S."/>
            <person name="Lorente-Galdos B."/>
            <person name="Quilez J."/>
            <person name="Marques-Bonet T."/>
            <person name="Raney B.J."/>
            <person name="Ingham P.W."/>
            <person name="Tay A."/>
            <person name="Hillier L.W."/>
            <person name="Minx P."/>
            <person name="Boehm T."/>
            <person name="Wilson R.K."/>
            <person name="Brenner S."/>
            <person name="Warren W.C."/>
        </authorList>
    </citation>
    <scope>NUCLEOTIDE SEQUENCE [LARGE SCALE GENOMIC DNA]</scope>
</reference>
<dbReference type="PROSITE" id="PS00678">
    <property type="entry name" value="WD_REPEATS_1"/>
    <property type="match status" value="1"/>
</dbReference>
<feature type="domain" description="HMG box" evidence="12">
    <location>
        <begin position="1009"/>
        <end position="1065"/>
    </location>
</feature>
<keyword evidence="3" id="KW-0677">Repeat</keyword>
<dbReference type="InterPro" id="IPR057646">
    <property type="entry name" value="WD40_WDHD1_1st"/>
</dbReference>
<proteinExistence type="predicted"/>
<dbReference type="CTD" id="11169"/>
<reference evidence="13" key="5">
    <citation type="submission" date="2025-09" db="UniProtKB">
        <authorList>
            <consortium name="Ensembl"/>
        </authorList>
    </citation>
    <scope>IDENTIFICATION</scope>
</reference>
<dbReference type="CDD" id="cd00200">
    <property type="entry name" value="WD40"/>
    <property type="match status" value="1"/>
</dbReference>
<feature type="DNA-binding region" description="HMG box" evidence="10">
    <location>
        <begin position="1009"/>
        <end position="1065"/>
    </location>
</feature>
<dbReference type="GO" id="GO:0005654">
    <property type="term" value="C:nucleoplasm"/>
    <property type="evidence" value="ECO:0007669"/>
    <property type="project" value="UniProtKB-SubCell"/>
</dbReference>
<dbReference type="KEGG" id="cmk:103175238"/>
<dbReference type="InterPro" id="IPR015943">
    <property type="entry name" value="WD40/YVTN_repeat-like_dom_sf"/>
</dbReference>
<feature type="region of interest" description="Disordered" evidence="11">
    <location>
        <begin position="844"/>
        <end position="866"/>
    </location>
</feature>
<dbReference type="Gene3D" id="2.130.10.10">
    <property type="entry name" value="YVTN repeat-like/Quinoprotein amine dehydrogenase"/>
    <property type="match status" value="2"/>
</dbReference>
<dbReference type="InterPro" id="IPR036910">
    <property type="entry name" value="HMG_box_dom_sf"/>
</dbReference>
<keyword evidence="5 10" id="KW-0539">Nucleus</keyword>
<feature type="compositionally biased region" description="Acidic residues" evidence="11">
    <location>
        <begin position="849"/>
        <end position="865"/>
    </location>
</feature>
<dbReference type="FunFam" id="1.10.30.10:FF:000028">
    <property type="entry name" value="WD repeat and HMG-box DNA-binding protein 1"/>
    <property type="match status" value="1"/>
</dbReference>
<feature type="region of interest" description="Disordered" evidence="11">
    <location>
        <begin position="979"/>
        <end position="1011"/>
    </location>
</feature>
<evidence type="ECO:0000256" key="7">
    <source>
        <dbReference type="ARBA" id="ARBA00069769"/>
    </source>
</evidence>
<dbReference type="GeneTree" id="ENSGT00390000002030"/>
<evidence type="ECO:0000313" key="13">
    <source>
        <dbReference type="Ensembl" id="ENSCMIP00000024235.1"/>
    </source>
</evidence>
<evidence type="ECO:0000256" key="3">
    <source>
        <dbReference type="ARBA" id="ARBA00022737"/>
    </source>
</evidence>
<dbReference type="SMART" id="SM00398">
    <property type="entry name" value="HMG"/>
    <property type="match status" value="1"/>
</dbReference>
<dbReference type="Pfam" id="PF24817">
    <property type="entry name" value="WD40_WDHD1_1st"/>
    <property type="match status" value="1"/>
</dbReference>
<dbReference type="GO" id="GO:0006281">
    <property type="term" value="P:DNA repair"/>
    <property type="evidence" value="ECO:0007669"/>
    <property type="project" value="TreeGrafter"/>
</dbReference>
<dbReference type="GO" id="GO:0043596">
    <property type="term" value="C:nuclear replication fork"/>
    <property type="evidence" value="ECO:0007669"/>
    <property type="project" value="TreeGrafter"/>
</dbReference>
<dbReference type="SUPFAM" id="SSF50978">
    <property type="entry name" value="WD40 repeat-like"/>
    <property type="match status" value="1"/>
</dbReference>
<protein>
    <recommendedName>
        <fullName evidence="7">WD repeat and HMG-box DNA-binding protein 1</fullName>
    </recommendedName>
    <alternativeName>
        <fullName evidence="8">Acidic nucleoplasmic DNA-binding protein 1</fullName>
    </alternativeName>
</protein>
<dbReference type="InterPro" id="IPR019775">
    <property type="entry name" value="WD40_repeat_CS"/>
</dbReference>
<evidence type="ECO:0000256" key="11">
    <source>
        <dbReference type="SAM" id="MobiDB-lite"/>
    </source>
</evidence>
<feature type="region of interest" description="Disordered" evidence="11">
    <location>
        <begin position="1058"/>
        <end position="1127"/>
    </location>
</feature>
<reference evidence="13" key="4">
    <citation type="submission" date="2025-08" db="UniProtKB">
        <authorList>
            <consortium name="Ensembl"/>
        </authorList>
    </citation>
    <scope>IDENTIFICATION</scope>
</reference>
<keyword evidence="2 9" id="KW-0853">WD repeat</keyword>
<dbReference type="SUPFAM" id="SSF47095">
    <property type="entry name" value="HMG-box"/>
    <property type="match status" value="1"/>
</dbReference>
<dbReference type="InterPro" id="IPR055339">
    <property type="entry name" value="HMG-box_WDHD1"/>
</dbReference>
<evidence type="ECO:0000256" key="10">
    <source>
        <dbReference type="PROSITE-ProRule" id="PRU00267"/>
    </source>
</evidence>
<comment type="function">
    <text evidence="6">Core replisome component that acts as a replication initiation factor. Binds directly to the CMG complex and functions as a hub to recruit additional proteins to the replication fork.</text>
</comment>
<dbReference type="InterPro" id="IPR009071">
    <property type="entry name" value="HMG_box_dom"/>
</dbReference>
<dbReference type="FunFam" id="2.130.10.10:FF:001715">
    <property type="entry name" value="WD repeat and HMG-box DNA-binding protein 1"/>
    <property type="match status" value="1"/>
</dbReference>
<dbReference type="PANTHER" id="PTHR19932">
    <property type="entry name" value="WD REPEAT AND HMG-BOX DNA BINDING PROTEIN"/>
    <property type="match status" value="1"/>
</dbReference>
<reference evidence="14" key="1">
    <citation type="journal article" date="2006" name="Science">
        <title>Ancient noncoding elements conserved in the human genome.</title>
        <authorList>
            <person name="Venkatesh B."/>
            <person name="Kirkness E.F."/>
            <person name="Loh Y.H."/>
            <person name="Halpern A.L."/>
            <person name="Lee A.P."/>
            <person name="Johnson J."/>
            <person name="Dandona N."/>
            <person name="Viswanathan L.D."/>
            <person name="Tay A."/>
            <person name="Venter J.C."/>
            <person name="Strausberg R.L."/>
            <person name="Brenner S."/>
        </authorList>
    </citation>
    <scope>NUCLEOTIDE SEQUENCE [LARGE SCALE GENOMIC DNA]</scope>
</reference>
<keyword evidence="4 10" id="KW-0238">DNA-binding</keyword>
<evidence type="ECO:0000256" key="6">
    <source>
        <dbReference type="ARBA" id="ARBA00056293"/>
    </source>
</evidence>
<evidence type="ECO:0000256" key="4">
    <source>
        <dbReference type="ARBA" id="ARBA00023125"/>
    </source>
</evidence>
<name>A0A4W3IUA0_CALMI</name>
<feature type="region of interest" description="Disordered" evidence="11">
    <location>
        <begin position="338"/>
        <end position="400"/>
    </location>
</feature>
<dbReference type="GO" id="GO:0003682">
    <property type="term" value="F:chromatin binding"/>
    <property type="evidence" value="ECO:0007669"/>
    <property type="project" value="TreeGrafter"/>
</dbReference>
<feature type="compositionally biased region" description="Polar residues" evidence="11">
    <location>
        <begin position="340"/>
        <end position="349"/>
    </location>
</feature>
<gene>
    <name evidence="13" type="primary">wdhd1</name>
</gene>
<dbReference type="Pfam" id="PF24815">
    <property type="entry name" value="HMG_WDHD1"/>
    <property type="match status" value="1"/>
</dbReference>
<feature type="repeat" description="WD" evidence="9">
    <location>
        <begin position="9"/>
        <end position="41"/>
    </location>
</feature>
<feature type="repeat" description="WD" evidence="9">
    <location>
        <begin position="132"/>
        <end position="173"/>
    </location>
</feature>
<sequence>MPAEKKPMRYAHPDGYTGVCYCESGRFIVTAGSDGDVRIWESLDDDDPKSINMGEKVYSVALKNGMLVTTVSNNIVQVHSFPEGTPDGILTRFTAEANHVVFNNSGTQVAAGSSDFMVKIIDISDNSQQKTFRGHSGPVLSVAFDPENVFLASSSCDGSVFVWKIADQTRVINWLLLNKHNDVSLTSSICRLDWQPKTGMLLAIPVDQTVKLYERETWQNSFDLSDNSITKPINIVSWSPCGRYLAAGSADGSMVVWNVTTKECVERLQHEKAFKISAMAWHPKGGKIAYTDCEGNLGLLEDILVDSGNKKPTSSAAPSFDELFDEDDNDLLTKDAQDHVNLSQSSPTRQPLMDDDEDDGEYDMKTPRSRSKIHRVIDDNSHDIGSPTQEDQTDDGDQAVSVPTVPEPVRYLGPVPTPQQKPFQPCSTPSHLMHRFMMWNSVGIIRCYNDVQDNAIDVEFHDTSVHHAMHLSNVLNHTMADLSQEAVLLACEKSDELPSTLQCIHFSSTDANKEWMMVMPKGENIQAVCLGKGWAAVSTDAQIIRIFSIGGVQKEIFSLAGPVVSMTGHGQQLLVSHHRGIGFDGDQCLGIQLMEFGKSKQILQGVALPITRKSYLTWQGFSAEGTPAFSDSEGTVQMMNRALGNTWVPVCNIRDHCKGKSDHYWIIGIHENPQQLRCIPCKGSRFPPTLPRPAVAILPFKLPYCQIDSEKGQMEEHFWRSVLFHKHFDYLEASGYEIDEAAKGQALKEQQELLMKMFALSCKLEREFRCEELSAFMTQNVLSLAIKYASRSKRLNLAQRLSYVAQEKAAELMNVQEVEEDLRAGMSAGKIGWNLSRVQSQAQSYPEKEEVEYEENTVDNADGEDGLSTLEVHDARKKLNPFSKDLSSTEKTTPKPMTFATDNYGRGNPFKVMSAATFSTSAGSHARNANILDNMSKVSKKSTGIGNQSTNKPGSLVLKPLAPKRKAKQIQATLFQSTSLKSGSKTVEEKAAKADPVPVVTSDKTKAEKKKPKTGYQLWLEDNRSAILTDNPDLEEQEIIKEGMNRFRVLTSEERMSWTNRAKKDGGSINSGEDAKKRKRSQDPSEDQQENEQETKKENSEESFAKKQKPPQVSTNSKLSAFAFQKD</sequence>
<dbReference type="GO" id="GO:0003677">
    <property type="term" value="F:DNA binding"/>
    <property type="evidence" value="ECO:0007669"/>
    <property type="project" value="UniProtKB-UniRule"/>
</dbReference>
<evidence type="ECO:0000313" key="14">
    <source>
        <dbReference type="Proteomes" id="UP000314986"/>
    </source>
</evidence>
<keyword evidence="14" id="KW-1185">Reference proteome</keyword>
<dbReference type="InterPro" id="IPR001680">
    <property type="entry name" value="WD40_rpt"/>
</dbReference>
<comment type="subcellular location">
    <subcellularLocation>
        <location evidence="1">Nucleus</location>
        <location evidence="1">Nucleoplasm</location>
    </subcellularLocation>
</comment>
<evidence type="ECO:0000256" key="5">
    <source>
        <dbReference type="ARBA" id="ARBA00023242"/>
    </source>
</evidence>
<dbReference type="Ensembl" id="ENSCMIT00000024642.1">
    <property type="protein sequence ID" value="ENSCMIP00000024235.1"/>
    <property type="gene ID" value="ENSCMIG00000010754.1"/>
</dbReference>
<dbReference type="SMART" id="SM00320">
    <property type="entry name" value="WD40"/>
    <property type="match status" value="6"/>
</dbReference>
<dbReference type="PROSITE" id="PS50294">
    <property type="entry name" value="WD_REPEATS_REGION"/>
    <property type="match status" value="3"/>
</dbReference>
<dbReference type="GO" id="GO:0006261">
    <property type="term" value="P:DNA-templated DNA replication"/>
    <property type="evidence" value="ECO:0007669"/>
    <property type="project" value="InterPro"/>
</dbReference>
<evidence type="ECO:0000256" key="2">
    <source>
        <dbReference type="ARBA" id="ARBA00022574"/>
    </source>
</evidence>
<feature type="compositionally biased region" description="Basic and acidic residues" evidence="11">
    <location>
        <begin position="1093"/>
        <end position="1105"/>
    </location>
</feature>
<dbReference type="STRING" id="7868.ENSCMIP00000024235"/>
<dbReference type="InterPro" id="IPR048591">
    <property type="entry name" value="WDHD1/CFT4_hel"/>
</dbReference>
<evidence type="ECO:0000259" key="12">
    <source>
        <dbReference type="PROSITE" id="PS50118"/>
    </source>
</evidence>